<gene>
    <name evidence="1" type="ORF">KSS94_18955</name>
</gene>
<accession>A0ABX8N0Z4</accession>
<evidence type="ECO:0000313" key="2">
    <source>
        <dbReference type="Proteomes" id="UP001046350"/>
    </source>
</evidence>
<name>A0ABX8N0Z4_9PSED</name>
<evidence type="ECO:0000313" key="1">
    <source>
        <dbReference type="EMBL" id="QXH50015.1"/>
    </source>
</evidence>
<dbReference type="RefSeq" id="WP_217839612.1">
    <property type="nucleotide sequence ID" value="NZ_CP077076.1"/>
</dbReference>
<dbReference type="EMBL" id="CP077076">
    <property type="protein sequence ID" value="QXH50015.1"/>
    <property type="molecule type" value="Genomic_DNA"/>
</dbReference>
<dbReference type="Proteomes" id="UP001046350">
    <property type="component" value="Chromosome"/>
</dbReference>
<reference evidence="1" key="1">
    <citation type="journal article" date="2021" name="Microorganisms">
        <title>The Ever-Expanding Pseudomonas Genus: Description of 43 New Species and Partition of the Pseudomonas putida Group.</title>
        <authorList>
            <person name="Girard L."/>
            <person name="Lood C."/>
            <person name="Hofte M."/>
            <person name="Vandamme P."/>
            <person name="Rokni-Zadeh H."/>
            <person name="van Noort V."/>
            <person name="Lavigne R."/>
            <person name="De Mot R."/>
        </authorList>
    </citation>
    <scope>NUCLEOTIDE SEQUENCE</scope>
    <source>
        <strain evidence="1">COW40</strain>
    </source>
</reference>
<sequence>MSNSSSLDQQASRVLPQLDQSEKAATLGLAMTFFFKEGYSQERKERMIEGFERFTFEYGGRMNQMIHGRSTGYTKQQFDRAVKKLRNTGPNEVFELYLGSGSRLEEVDEISLAALNTYEVHGDRFRSFLRMVLPWAILKEADGPERLQGWLLYLADLVGADHGCAGLSCILPYDFDRYLPLEYELAKQYPGLEVATQPQSLSLYLAEAIKGVNWYTVISHRFVERLGGKTELRRKLEGCAGVECFDYDNGLVIRAGALPELGTPEKPPAAYVAVNRILKPLRITNPQSLHYYSPYNNLFDETSSERWYARFDVDDSTPAIPTKLAAGQPCSVTGFWSSPAGPNSRRHFTAGEIMPEFKGSTWGATFWHWAGED</sequence>
<dbReference type="Pfam" id="PF11876">
    <property type="entry name" value="TsiV"/>
    <property type="match status" value="1"/>
</dbReference>
<proteinExistence type="predicted"/>
<dbReference type="InterPro" id="IPR021815">
    <property type="entry name" value="TsiV"/>
</dbReference>
<keyword evidence="2" id="KW-1185">Reference proteome</keyword>
<protein>
    <submittedName>
        <fullName evidence="1">DUF3396 domain-containing protein</fullName>
    </submittedName>
</protein>
<organism evidence="1 2">
    <name type="scientific">Pseudomonas fakonensis</name>
    <dbReference type="NCBI Taxonomy" id="2842355"/>
    <lineage>
        <taxon>Bacteria</taxon>
        <taxon>Pseudomonadati</taxon>
        <taxon>Pseudomonadota</taxon>
        <taxon>Gammaproteobacteria</taxon>
        <taxon>Pseudomonadales</taxon>
        <taxon>Pseudomonadaceae</taxon>
        <taxon>Pseudomonas</taxon>
    </lineage>
</organism>